<proteinExistence type="predicted"/>
<dbReference type="Proteomes" id="UP000306918">
    <property type="component" value="Unassembled WGS sequence"/>
</dbReference>
<dbReference type="RefSeq" id="WP_136580600.1">
    <property type="nucleotide sequence ID" value="NZ_STFF01000013.1"/>
</dbReference>
<evidence type="ECO:0000313" key="1">
    <source>
        <dbReference type="EMBL" id="THU31594.1"/>
    </source>
</evidence>
<sequence>MVLIIACNSDESNQPTSVRSAVITNIDSTQAIFSPQLATNEKTAQEKKEIFQVTGNFDGDNIPDTGNLVLVRIIRHELEQEEVQLKGEEDDHEDTATYNYSLRFGGNRLGEIKDITGVEVAVTNEGDLNHDGKDEISVFSIHKITCFTDLTCYTFRNGGWVVLDEMQFHSCSSLDENELQSHIIMKDSVPWYYENSEAKGNRLQLKQTEH</sequence>
<dbReference type="OrthoDB" id="637392at2"/>
<name>A0A4S8HDV2_9BACT</name>
<dbReference type="EMBL" id="STFF01000013">
    <property type="protein sequence ID" value="THU31594.1"/>
    <property type="molecule type" value="Genomic_DNA"/>
</dbReference>
<comment type="caution">
    <text evidence="1">The sequence shown here is derived from an EMBL/GenBank/DDBJ whole genome shotgun (WGS) entry which is preliminary data.</text>
</comment>
<dbReference type="AlphaFoldDB" id="A0A4S8HDV2"/>
<accession>A0A4S8HDV2</accession>
<keyword evidence="2" id="KW-1185">Reference proteome</keyword>
<protein>
    <submittedName>
        <fullName evidence="1">Uncharacterized protein</fullName>
    </submittedName>
</protein>
<organism evidence="1 2">
    <name type="scientific">Niastella caeni</name>
    <dbReference type="NCBI Taxonomy" id="2569763"/>
    <lineage>
        <taxon>Bacteria</taxon>
        <taxon>Pseudomonadati</taxon>
        <taxon>Bacteroidota</taxon>
        <taxon>Chitinophagia</taxon>
        <taxon>Chitinophagales</taxon>
        <taxon>Chitinophagaceae</taxon>
        <taxon>Niastella</taxon>
    </lineage>
</organism>
<gene>
    <name evidence="1" type="ORF">FAM09_28640</name>
</gene>
<reference evidence="1 2" key="1">
    <citation type="submission" date="2019-04" db="EMBL/GenBank/DDBJ databases">
        <title>Niastella caeni sp. nov., isolated from activated sludge.</title>
        <authorList>
            <person name="Sheng M."/>
        </authorList>
    </citation>
    <scope>NUCLEOTIDE SEQUENCE [LARGE SCALE GENOMIC DNA]</scope>
    <source>
        <strain evidence="1 2">HX-2-15</strain>
    </source>
</reference>
<evidence type="ECO:0000313" key="2">
    <source>
        <dbReference type="Proteomes" id="UP000306918"/>
    </source>
</evidence>